<accession>A0AA95MI25</accession>
<dbReference type="RefSeq" id="WP_066087973.1">
    <property type="nucleotide sequence ID" value="NZ_CP126114.1"/>
</dbReference>
<gene>
    <name evidence="1" type="ORF">QNH39_14910</name>
</gene>
<organism evidence="1 2">
    <name type="scientific">Neobacillus novalis</name>
    <dbReference type="NCBI Taxonomy" id="220687"/>
    <lineage>
        <taxon>Bacteria</taxon>
        <taxon>Bacillati</taxon>
        <taxon>Bacillota</taxon>
        <taxon>Bacilli</taxon>
        <taxon>Bacillales</taxon>
        <taxon>Bacillaceae</taxon>
        <taxon>Neobacillus</taxon>
    </lineage>
</organism>
<proteinExistence type="predicted"/>
<dbReference type="AlphaFoldDB" id="A0AA95MI25"/>
<evidence type="ECO:0000313" key="2">
    <source>
        <dbReference type="Proteomes" id="UP001178288"/>
    </source>
</evidence>
<reference evidence="1" key="1">
    <citation type="submission" date="2023-05" db="EMBL/GenBank/DDBJ databases">
        <title>Comparative genomics of Bacillaceae isolates and their secondary metabolite potential.</title>
        <authorList>
            <person name="Song L."/>
            <person name="Nielsen L.J."/>
            <person name="Mohite O."/>
            <person name="Xu X."/>
            <person name="Weber T."/>
            <person name="Kovacs A.T."/>
        </authorList>
    </citation>
    <scope>NUCLEOTIDE SEQUENCE</scope>
    <source>
        <strain evidence="1">XLM17</strain>
    </source>
</reference>
<sequence>MQLQFKLSFDKFEEEIGFGESRFVRLLSFNDILAIEIWGLDFNMRTFLSEEQLPFDIKFDEEEVYVAGISRFIIKPTQVCYKGPNNELKSHFALANFMQNEEPKNADYCYIFGGAYGNKYEEIEINSNEPIHLFLDPKDIINGKDYVKSPDRYSYQAEPKFQKITLENFL</sequence>
<dbReference type="EMBL" id="CP126114">
    <property type="protein sequence ID" value="WHY83975.1"/>
    <property type="molecule type" value="Genomic_DNA"/>
</dbReference>
<name>A0AA95MI25_9BACI</name>
<protein>
    <submittedName>
        <fullName evidence="1">Uncharacterized protein</fullName>
    </submittedName>
</protein>
<evidence type="ECO:0000313" key="1">
    <source>
        <dbReference type="EMBL" id="WHY83975.1"/>
    </source>
</evidence>
<keyword evidence="2" id="KW-1185">Reference proteome</keyword>
<dbReference type="KEGG" id="nnv:QNH39_14910"/>
<dbReference type="Proteomes" id="UP001178288">
    <property type="component" value="Chromosome"/>
</dbReference>